<keyword evidence="2 7" id="KW-0813">Transport</keyword>
<keyword evidence="5 7" id="KW-1133">Transmembrane helix</keyword>
<organism evidence="9 10">
    <name type="scientific">Brevibacterium jeotgali</name>
    <dbReference type="NCBI Taxonomy" id="1262550"/>
    <lineage>
        <taxon>Bacteria</taxon>
        <taxon>Bacillati</taxon>
        <taxon>Actinomycetota</taxon>
        <taxon>Actinomycetes</taxon>
        <taxon>Micrococcales</taxon>
        <taxon>Brevibacteriaceae</taxon>
        <taxon>Brevibacterium</taxon>
    </lineage>
</organism>
<evidence type="ECO:0000256" key="2">
    <source>
        <dbReference type="ARBA" id="ARBA00022448"/>
    </source>
</evidence>
<dbReference type="Proteomes" id="UP000234462">
    <property type="component" value="Unassembled WGS sequence"/>
</dbReference>
<proteinExistence type="inferred from homology"/>
<dbReference type="SUPFAM" id="SSF161098">
    <property type="entry name" value="MetI-like"/>
    <property type="match status" value="1"/>
</dbReference>
<keyword evidence="3" id="KW-1003">Cell membrane</keyword>
<comment type="similarity">
    <text evidence="7">Belongs to the binding-protein-dependent transport system permease family.</text>
</comment>
<keyword evidence="6 7" id="KW-0472">Membrane</keyword>
<dbReference type="InterPro" id="IPR035906">
    <property type="entry name" value="MetI-like_sf"/>
</dbReference>
<dbReference type="RefSeq" id="WP_180951887.1">
    <property type="nucleotide sequence ID" value="NZ_FXZM01000007.1"/>
</dbReference>
<evidence type="ECO:0000256" key="4">
    <source>
        <dbReference type="ARBA" id="ARBA00022692"/>
    </source>
</evidence>
<feature type="transmembrane region" description="Helical" evidence="7">
    <location>
        <begin position="194"/>
        <end position="216"/>
    </location>
</feature>
<evidence type="ECO:0000313" key="9">
    <source>
        <dbReference type="EMBL" id="SMY12114.1"/>
    </source>
</evidence>
<dbReference type="EMBL" id="FXZM01000007">
    <property type="protein sequence ID" value="SMY12114.1"/>
    <property type="molecule type" value="Genomic_DNA"/>
</dbReference>
<feature type="transmembrane region" description="Helical" evidence="7">
    <location>
        <begin position="58"/>
        <end position="82"/>
    </location>
</feature>
<feature type="transmembrane region" description="Helical" evidence="7">
    <location>
        <begin position="24"/>
        <end position="46"/>
    </location>
</feature>
<dbReference type="Pfam" id="PF00528">
    <property type="entry name" value="BPD_transp_1"/>
    <property type="match status" value="1"/>
</dbReference>
<dbReference type="PANTHER" id="PTHR30450:SF1">
    <property type="entry name" value="D-METHIONINE TRANSPORT SYSTEM PERMEASE PROTEIN METI-RELATED"/>
    <property type="match status" value="1"/>
</dbReference>
<sequence length="223" mass="24071">MNEILVVFAESGDKIVEALVETGWMVLAAIVAAVLLGLPLGTLIFLTRRGGLVENRGVWIAAELYVTIVRSFPFLLFVVFMIPVTRMVFGTTFGTTAASFPLAFVAIAIYARLVEQILLELPSGILTAARSMGANLWQTVTKFLYVEARSGLVYALTSATISFVSYSTVLGVVGGGGIGDFALRYGYQEYQFTLMYTAIVLTIAAVLVLQAAGHLISRALDKR</sequence>
<feature type="transmembrane region" description="Helical" evidence="7">
    <location>
        <begin position="152"/>
        <end position="174"/>
    </location>
</feature>
<evidence type="ECO:0000256" key="1">
    <source>
        <dbReference type="ARBA" id="ARBA00004651"/>
    </source>
</evidence>
<comment type="subcellular location">
    <subcellularLocation>
        <location evidence="1 7">Cell membrane</location>
        <topology evidence="1 7">Multi-pass membrane protein</topology>
    </subcellularLocation>
</comment>
<evidence type="ECO:0000259" key="8">
    <source>
        <dbReference type="PROSITE" id="PS50928"/>
    </source>
</evidence>
<dbReference type="InterPro" id="IPR051322">
    <property type="entry name" value="AA_ABC_Transporter_Permease"/>
</dbReference>
<reference evidence="10" key="1">
    <citation type="submission" date="2017-03" db="EMBL/GenBank/DDBJ databases">
        <authorList>
            <person name="Monnet C."/>
        </authorList>
    </citation>
    <scope>NUCLEOTIDE SEQUENCE [LARGE SCALE GENOMIC DNA]</scope>
    <source>
        <strain evidence="10">SJ5-8</strain>
    </source>
</reference>
<accession>A0A2H1L5D0</accession>
<dbReference type="Gene3D" id="1.10.3720.10">
    <property type="entry name" value="MetI-like"/>
    <property type="match status" value="1"/>
</dbReference>
<dbReference type="PROSITE" id="PS50928">
    <property type="entry name" value="ABC_TM1"/>
    <property type="match status" value="1"/>
</dbReference>
<dbReference type="GO" id="GO:0048473">
    <property type="term" value="P:D-methionine transmembrane transport"/>
    <property type="evidence" value="ECO:0007669"/>
    <property type="project" value="TreeGrafter"/>
</dbReference>
<feature type="domain" description="ABC transmembrane type-1" evidence="8">
    <location>
        <begin position="19"/>
        <end position="213"/>
    </location>
</feature>
<dbReference type="InterPro" id="IPR000515">
    <property type="entry name" value="MetI-like"/>
</dbReference>
<name>A0A2H1L5D0_9MICO</name>
<evidence type="ECO:0000256" key="3">
    <source>
        <dbReference type="ARBA" id="ARBA00022475"/>
    </source>
</evidence>
<dbReference type="CDD" id="cd06261">
    <property type="entry name" value="TM_PBP2"/>
    <property type="match status" value="1"/>
</dbReference>
<protein>
    <submittedName>
        <fullName evidence="9">D-methionine transport system permease protein</fullName>
    </submittedName>
</protein>
<keyword evidence="10" id="KW-1185">Reference proteome</keyword>
<evidence type="ECO:0000256" key="7">
    <source>
        <dbReference type="RuleBase" id="RU363032"/>
    </source>
</evidence>
<evidence type="ECO:0000256" key="6">
    <source>
        <dbReference type="ARBA" id="ARBA00023136"/>
    </source>
</evidence>
<evidence type="ECO:0000313" key="10">
    <source>
        <dbReference type="Proteomes" id="UP000234462"/>
    </source>
</evidence>
<gene>
    <name evidence="9" type="ORF">BJEO58_01708</name>
</gene>
<dbReference type="PANTHER" id="PTHR30450">
    <property type="entry name" value="ABC TRANSPORTER PERMEASE"/>
    <property type="match status" value="1"/>
</dbReference>
<dbReference type="GO" id="GO:0005886">
    <property type="term" value="C:plasma membrane"/>
    <property type="evidence" value="ECO:0007669"/>
    <property type="project" value="UniProtKB-SubCell"/>
</dbReference>
<dbReference type="AlphaFoldDB" id="A0A2H1L5D0"/>
<keyword evidence="4 7" id="KW-0812">Transmembrane</keyword>
<evidence type="ECO:0000256" key="5">
    <source>
        <dbReference type="ARBA" id="ARBA00022989"/>
    </source>
</evidence>
<feature type="transmembrane region" description="Helical" evidence="7">
    <location>
        <begin position="88"/>
        <end position="111"/>
    </location>
</feature>